<reference evidence="2 3" key="1">
    <citation type="journal article" date="2019" name="Nat. Med.">
        <title>A library of human gut bacterial isolates paired with longitudinal multiomics data enables mechanistic microbiome research.</title>
        <authorList>
            <person name="Poyet M."/>
            <person name="Groussin M."/>
            <person name="Gibbons S.M."/>
            <person name="Avila-Pacheco J."/>
            <person name="Jiang X."/>
            <person name="Kearney S.M."/>
            <person name="Perrotta A.R."/>
            <person name="Berdy B."/>
            <person name="Zhao S."/>
            <person name="Lieberman T.D."/>
            <person name="Swanson P.K."/>
            <person name="Smith M."/>
            <person name="Roesemann S."/>
            <person name="Alexander J.E."/>
            <person name="Rich S.A."/>
            <person name="Livny J."/>
            <person name="Vlamakis H."/>
            <person name="Clish C."/>
            <person name="Bullock K."/>
            <person name="Deik A."/>
            <person name="Scott J."/>
            <person name="Pierce K.A."/>
            <person name="Xavier R.J."/>
            <person name="Alm E.J."/>
        </authorList>
    </citation>
    <scope>NUCLEOTIDE SEQUENCE [LARGE SCALE GENOMIC DNA]</scope>
    <source>
        <strain evidence="2 3">BIOML-A198</strain>
    </source>
</reference>
<dbReference type="Proteomes" id="UP000487649">
    <property type="component" value="Unassembled WGS sequence"/>
</dbReference>
<gene>
    <name evidence="2" type="ORF">GMA92_00405</name>
</gene>
<accession>A0A173QZ87</accession>
<dbReference type="PANTHER" id="PTHR34297">
    <property type="entry name" value="HYPOTHETICAL CYTOSOLIC PROTEIN-RELATED"/>
    <property type="match status" value="1"/>
</dbReference>
<comment type="similarity">
    <text evidence="1">Belongs to the asp23 family.</text>
</comment>
<evidence type="ECO:0000313" key="3">
    <source>
        <dbReference type="Proteomes" id="UP000487649"/>
    </source>
</evidence>
<comment type="caution">
    <text evidence="2">The sequence shown here is derived from an EMBL/GenBank/DDBJ whole genome shotgun (WGS) entry which is preliminary data.</text>
</comment>
<dbReference type="RefSeq" id="WP_006785134.1">
    <property type="nucleotide sequence ID" value="NZ_CABJBH010000005.1"/>
</dbReference>
<proteinExistence type="inferred from homology"/>
<evidence type="ECO:0000256" key="1">
    <source>
        <dbReference type="ARBA" id="ARBA00005721"/>
    </source>
</evidence>
<evidence type="ECO:0000313" key="2">
    <source>
        <dbReference type="EMBL" id="MTK19899.1"/>
    </source>
</evidence>
<dbReference type="OrthoDB" id="9791482at2"/>
<dbReference type="EMBL" id="WMQE01000001">
    <property type="protein sequence ID" value="MTK19899.1"/>
    <property type="molecule type" value="Genomic_DNA"/>
</dbReference>
<dbReference type="AlphaFoldDB" id="A0A173QZ87"/>
<organism evidence="2 3">
    <name type="scientific">Turicibacter sanguinis</name>
    <dbReference type="NCBI Taxonomy" id="154288"/>
    <lineage>
        <taxon>Bacteria</taxon>
        <taxon>Bacillati</taxon>
        <taxon>Bacillota</taxon>
        <taxon>Erysipelotrichia</taxon>
        <taxon>Erysipelotrichales</taxon>
        <taxon>Turicibacteraceae</taxon>
        <taxon>Turicibacter</taxon>
    </lineage>
</organism>
<dbReference type="GeneID" id="60060077"/>
<dbReference type="InterPro" id="IPR005531">
    <property type="entry name" value="Asp23"/>
</dbReference>
<protein>
    <submittedName>
        <fullName evidence="2">Asp23/Gls24 family envelope stress response protein</fullName>
    </submittedName>
</protein>
<dbReference type="Pfam" id="PF03780">
    <property type="entry name" value="Asp23"/>
    <property type="match status" value="1"/>
</dbReference>
<dbReference type="PANTHER" id="PTHR34297:SF2">
    <property type="entry name" value="ASP23_GLS24 FAMILY ENVELOPE STRESS RESPONSE PROTEIN"/>
    <property type="match status" value="1"/>
</dbReference>
<name>A0A173QZ87_9FIRM</name>
<sequence>MTVQIKNEYGRIDISRDALSTVIGNATTECYGVVGMASKNFVKDGLAVVLGKENYSKGVTLRADDNNKLIVDLYVIVGIGIKVSEVCFEIQKKVQYVIEKTFGEHVKEVNVFVQGVKGLDR</sequence>